<dbReference type="RefSeq" id="WP_126766941.1">
    <property type="nucleotide sequence ID" value="NZ_PIPJ01000003.1"/>
</dbReference>
<dbReference type="Pfam" id="PF04315">
    <property type="entry name" value="EpmC"/>
    <property type="match status" value="1"/>
</dbReference>
<reference evidence="2" key="1">
    <citation type="journal article" date="2018" name="Front. Microbiol.">
        <title>Genome-Based Analysis Reveals the Taxonomy and Diversity of the Family Idiomarinaceae.</title>
        <authorList>
            <person name="Liu Y."/>
            <person name="Lai Q."/>
            <person name="Shao Z."/>
        </authorList>
    </citation>
    <scope>NUCLEOTIDE SEQUENCE [LARGE SCALE GENOMIC DNA]</scope>
    <source>
        <strain evidence="2">GBPy7</strain>
    </source>
</reference>
<keyword evidence="1" id="KW-0067">ATP-binding</keyword>
<dbReference type="InterPro" id="IPR007411">
    <property type="entry name" value="EpmC"/>
</dbReference>
<dbReference type="Proteomes" id="UP000288395">
    <property type="component" value="Unassembled WGS sequence"/>
</dbReference>
<accession>A0A432VX60</accession>
<dbReference type="GO" id="GO:0005524">
    <property type="term" value="F:ATP binding"/>
    <property type="evidence" value="ECO:0007669"/>
    <property type="project" value="UniProtKB-KW"/>
</dbReference>
<organism evidence="1 2">
    <name type="scientific">Aliidiomarina iranensis</name>
    <dbReference type="NCBI Taxonomy" id="1434071"/>
    <lineage>
        <taxon>Bacteria</taxon>
        <taxon>Pseudomonadati</taxon>
        <taxon>Pseudomonadota</taxon>
        <taxon>Gammaproteobacteria</taxon>
        <taxon>Alteromonadales</taxon>
        <taxon>Idiomarinaceae</taxon>
        <taxon>Aliidiomarina</taxon>
    </lineage>
</organism>
<protein>
    <submittedName>
        <fullName evidence="1">ABC transporter ATP-binding protein</fullName>
    </submittedName>
</protein>
<evidence type="ECO:0000313" key="2">
    <source>
        <dbReference type="Proteomes" id="UP000288395"/>
    </source>
</evidence>
<dbReference type="EMBL" id="PIPJ01000003">
    <property type="protein sequence ID" value="RUO21259.1"/>
    <property type="molecule type" value="Genomic_DNA"/>
</dbReference>
<keyword evidence="2" id="KW-1185">Reference proteome</keyword>
<dbReference type="OrthoDB" id="5298591at2"/>
<gene>
    <name evidence="1" type="ORF">CWE08_06670</name>
</gene>
<keyword evidence="1" id="KW-0547">Nucleotide-binding</keyword>
<name>A0A432VX60_9GAMM</name>
<proteinExistence type="predicted"/>
<evidence type="ECO:0000313" key="1">
    <source>
        <dbReference type="EMBL" id="RUO21259.1"/>
    </source>
</evidence>
<comment type="caution">
    <text evidence="1">The sequence shown here is derived from an EMBL/GenBank/DDBJ whole genome shotgun (WGS) entry which is preliminary data.</text>
</comment>
<sequence>MAIVLEAQADQLIRLFNNTFQESEQTILLAGDHEPVYLPNSNKHEFHRIIFAHGYTRSALHEIAHWCLAGKVRRQLPDFGYWYAPDGRSPEQQARFEQAEVHPQAIEWYLSMAANVPFEISLDNLSGAEPPNRLAFAEAVINKALARAKEGWPPRAQRFAEVLQGQWRTPSVTYEVFVEQGARMLAQEKQRQRNSSYPNALSKFTNEQLSQKIEAMGHV</sequence>
<dbReference type="AlphaFoldDB" id="A0A432VX60"/>